<dbReference type="RefSeq" id="XP_031571784.1">
    <property type="nucleotide sequence ID" value="XM_031715924.1"/>
</dbReference>
<protein>
    <submittedName>
        <fullName evidence="2">Uncharacterized protein LOC116305922</fullName>
    </submittedName>
</protein>
<sequence length="186" mass="20937">MAAVTVWARILKLCTRRTHQDPEDLESGPQINPKENKEITIYEKRGRRPSGFGIVKINKDSIELIDESYLTEGVANHPSVAPPQPAVENAEEFEMGAFHRRASEKVSEKRKVIREATANERRGSLQDEIEFARSVILPSDVVKEQDEDAMHRRQQIKAQTSGRRTSLLEEIIVAKEVLGVANDVAP</sequence>
<keyword evidence="1" id="KW-1185">Reference proteome</keyword>
<organism evidence="1 2">
    <name type="scientific">Actinia tenebrosa</name>
    <name type="common">Australian red waratah sea anemone</name>
    <dbReference type="NCBI Taxonomy" id="6105"/>
    <lineage>
        <taxon>Eukaryota</taxon>
        <taxon>Metazoa</taxon>
        <taxon>Cnidaria</taxon>
        <taxon>Anthozoa</taxon>
        <taxon>Hexacorallia</taxon>
        <taxon>Actiniaria</taxon>
        <taxon>Actiniidae</taxon>
        <taxon>Actinia</taxon>
    </lineage>
</organism>
<dbReference type="InParanoid" id="A0A6P8IX98"/>
<dbReference type="AlphaFoldDB" id="A0A6P8IX98"/>
<dbReference type="GeneID" id="116305922"/>
<gene>
    <name evidence="2" type="primary">LOC116305922</name>
</gene>
<dbReference type="KEGG" id="aten:116305922"/>
<name>A0A6P8IX98_ACTTE</name>
<accession>A0A6P8IX98</accession>
<evidence type="ECO:0000313" key="2">
    <source>
        <dbReference type="RefSeq" id="XP_031571784.1"/>
    </source>
</evidence>
<dbReference type="Proteomes" id="UP000515163">
    <property type="component" value="Unplaced"/>
</dbReference>
<evidence type="ECO:0000313" key="1">
    <source>
        <dbReference type="Proteomes" id="UP000515163"/>
    </source>
</evidence>
<dbReference type="OrthoDB" id="10626547at2759"/>
<reference evidence="2" key="1">
    <citation type="submission" date="2025-08" db="UniProtKB">
        <authorList>
            <consortium name="RefSeq"/>
        </authorList>
    </citation>
    <scope>IDENTIFICATION</scope>
    <source>
        <tissue evidence="2">Tentacle</tissue>
    </source>
</reference>
<proteinExistence type="predicted"/>